<dbReference type="RefSeq" id="XP_067070160.1">
    <property type="nucleotide sequence ID" value="XM_067213598.1"/>
</dbReference>
<protein>
    <submittedName>
        <fullName evidence="1">Uncharacterized protein</fullName>
    </submittedName>
</protein>
<comment type="caution">
    <text evidence="1">The sequence shown here is derived from an EMBL/GenBank/DDBJ whole genome shotgun (WGS) entry which is preliminary data.</text>
</comment>
<dbReference type="VEuPathDB" id="CryptoDB:cand_033720"/>
<organism evidence="1 2">
    <name type="scientific">Cryptosporidium andersoni</name>
    <dbReference type="NCBI Taxonomy" id="117008"/>
    <lineage>
        <taxon>Eukaryota</taxon>
        <taxon>Sar</taxon>
        <taxon>Alveolata</taxon>
        <taxon>Apicomplexa</taxon>
        <taxon>Conoidasida</taxon>
        <taxon>Coccidia</taxon>
        <taxon>Eucoccidiorida</taxon>
        <taxon>Eimeriorina</taxon>
        <taxon>Cryptosporidiidae</taxon>
        <taxon>Cryptosporidium</taxon>
    </lineage>
</organism>
<dbReference type="AlphaFoldDB" id="A0A1J4MVL6"/>
<dbReference type="Gene3D" id="3.40.50.1000">
    <property type="entry name" value="HAD superfamily/HAD-like"/>
    <property type="match status" value="1"/>
</dbReference>
<evidence type="ECO:0000313" key="2">
    <source>
        <dbReference type="Proteomes" id="UP000186804"/>
    </source>
</evidence>
<dbReference type="Proteomes" id="UP000186804">
    <property type="component" value="Unassembled WGS sequence"/>
</dbReference>
<reference evidence="1 2" key="1">
    <citation type="submission" date="2016-10" db="EMBL/GenBank/DDBJ databases">
        <title>Reductive evolution of mitochondrial metabolism and differential evolution of invasion-related proteins in Cryptosporidium.</title>
        <authorList>
            <person name="Liu S."/>
            <person name="Roellig D.M."/>
            <person name="Guo Y."/>
            <person name="Li N."/>
            <person name="Frace M.A."/>
            <person name="Tang K."/>
            <person name="Zhang L."/>
            <person name="Feng Y."/>
            <person name="Xiao L."/>
        </authorList>
    </citation>
    <scope>NUCLEOTIDE SEQUENCE [LARGE SCALE GENOMIC DNA]</scope>
    <source>
        <strain evidence="1">30847</strain>
    </source>
</reference>
<proteinExistence type="predicted"/>
<accession>A0A1J4MVL6</accession>
<dbReference type="EMBL" id="LRBS01000002">
    <property type="protein sequence ID" value="OII78314.1"/>
    <property type="molecule type" value="Genomic_DNA"/>
</dbReference>
<keyword evidence="2" id="KW-1185">Reference proteome</keyword>
<sequence length="380" mass="43944">MVITDLVKLCSPLPILRQSYLYRVDNIPVNSQTYNRISSQNTDSNCNISNSCKTESLETLATVAYESLNNTKNIVKQYNYINKVNTYQPFLFNNPYRRTIAIFDLDDTLIPTDWIRSTYVNLRYNKSTSHLFNYDISGDSISDYLKQGNIYQYIRMQIDQMANNQLIPSIIKIIRLARKQFVDVAIVTNARSTGWLKVIEMMFPEILLALKDLNIPIIRTNPGSSEPDIEDTENYFNYWMMAKKNEFEKIVNKWSIPKVCSKVKINSNDVSKEKVIDNNRYNKKLDIMSIGDNDFEEFAAIHLATVDKIVNLAKIVRCTSGLPPKDFLYQLYGIESAINIERKGETSHSWVYYTDTVSARTVECIQETLLYSTEESTEDE</sequence>
<dbReference type="InterPro" id="IPR036412">
    <property type="entry name" value="HAD-like_sf"/>
</dbReference>
<dbReference type="SUPFAM" id="SSF56784">
    <property type="entry name" value="HAD-like"/>
    <property type="match status" value="1"/>
</dbReference>
<dbReference type="GeneID" id="92367556"/>
<dbReference type="InterPro" id="IPR023214">
    <property type="entry name" value="HAD_sf"/>
</dbReference>
<gene>
    <name evidence="1" type="ORF">cand_033720</name>
</gene>
<dbReference type="OrthoDB" id="420410at2759"/>
<evidence type="ECO:0000313" key="1">
    <source>
        <dbReference type="EMBL" id="OII78314.1"/>
    </source>
</evidence>
<name>A0A1J4MVL6_9CRYT</name>